<gene>
    <name evidence="1" type="ORF">MRB53_016619</name>
</gene>
<dbReference type="Proteomes" id="UP001234297">
    <property type="component" value="Chromosome 5"/>
</dbReference>
<evidence type="ECO:0000313" key="2">
    <source>
        <dbReference type="Proteomes" id="UP001234297"/>
    </source>
</evidence>
<reference evidence="1 2" key="1">
    <citation type="journal article" date="2022" name="Hortic Res">
        <title>A haplotype resolved chromosomal level avocado genome allows analysis of novel avocado genes.</title>
        <authorList>
            <person name="Nath O."/>
            <person name="Fletcher S.J."/>
            <person name="Hayward A."/>
            <person name="Shaw L.M."/>
            <person name="Masouleh A.K."/>
            <person name="Furtado A."/>
            <person name="Henry R.J."/>
            <person name="Mitter N."/>
        </authorList>
    </citation>
    <scope>NUCLEOTIDE SEQUENCE [LARGE SCALE GENOMIC DNA]</scope>
    <source>
        <strain evidence="2">cv. Hass</strain>
    </source>
</reference>
<keyword evidence="2" id="KW-1185">Reference proteome</keyword>
<sequence>MAYPSDHDLRRSPQPTFFLDLRPFVLRLPEALSQFWSDVYEYGDFSASGYVKVGSFWIGYSPDWFWILLCWLPALRD</sequence>
<evidence type="ECO:0000313" key="1">
    <source>
        <dbReference type="EMBL" id="KAJ8639925.1"/>
    </source>
</evidence>
<protein>
    <submittedName>
        <fullName evidence="1">Uncharacterized protein</fullName>
    </submittedName>
</protein>
<comment type="caution">
    <text evidence="1">The sequence shown here is derived from an EMBL/GenBank/DDBJ whole genome shotgun (WGS) entry which is preliminary data.</text>
</comment>
<dbReference type="EMBL" id="CM056813">
    <property type="protein sequence ID" value="KAJ8639925.1"/>
    <property type="molecule type" value="Genomic_DNA"/>
</dbReference>
<organism evidence="1 2">
    <name type="scientific">Persea americana</name>
    <name type="common">Avocado</name>
    <dbReference type="NCBI Taxonomy" id="3435"/>
    <lineage>
        <taxon>Eukaryota</taxon>
        <taxon>Viridiplantae</taxon>
        <taxon>Streptophyta</taxon>
        <taxon>Embryophyta</taxon>
        <taxon>Tracheophyta</taxon>
        <taxon>Spermatophyta</taxon>
        <taxon>Magnoliopsida</taxon>
        <taxon>Magnoliidae</taxon>
        <taxon>Laurales</taxon>
        <taxon>Lauraceae</taxon>
        <taxon>Persea</taxon>
    </lineage>
</organism>
<accession>A0ACC2M2N4</accession>
<name>A0ACC2M2N4_PERAE</name>
<proteinExistence type="predicted"/>